<dbReference type="NCBIfam" id="NF033542">
    <property type="entry name" value="transpos_IS110"/>
    <property type="match status" value="1"/>
</dbReference>
<comment type="caution">
    <text evidence="3">The sequence shown here is derived from an EMBL/GenBank/DDBJ whole genome shotgun (WGS) entry which is preliminary data.</text>
</comment>
<evidence type="ECO:0000259" key="2">
    <source>
        <dbReference type="Pfam" id="PF02371"/>
    </source>
</evidence>
<feature type="domain" description="Transposase IS110-like N-terminal" evidence="1">
    <location>
        <begin position="5"/>
        <end position="160"/>
    </location>
</feature>
<dbReference type="InterPro" id="IPR002525">
    <property type="entry name" value="Transp_IS110-like_N"/>
</dbReference>
<accession>A0AAW7B7V8</accession>
<dbReference type="PANTHER" id="PTHR33055">
    <property type="entry name" value="TRANSPOSASE FOR INSERTION SEQUENCE ELEMENT IS1111A"/>
    <property type="match status" value="1"/>
</dbReference>
<dbReference type="Proteomes" id="UP001171122">
    <property type="component" value="Unassembled WGS sequence"/>
</dbReference>
<dbReference type="PANTHER" id="PTHR33055:SF3">
    <property type="entry name" value="PUTATIVE TRANSPOSASE FOR IS117-RELATED"/>
    <property type="match status" value="1"/>
</dbReference>
<evidence type="ECO:0000313" key="4">
    <source>
        <dbReference type="Proteomes" id="UP001171122"/>
    </source>
</evidence>
<dbReference type="RefSeq" id="WP_008510955.1">
    <property type="nucleotide sequence ID" value="NZ_JARQXC010000037.1"/>
</dbReference>
<dbReference type="GO" id="GO:0003677">
    <property type="term" value="F:DNA binding"/>
    <property type="evidence" value="ECO:0007669"/>
    <property type="project" value="InterPro"/>
</dbReference>
<sequence>MRYFAGIDVAKTVHWICVIDANAEVLLDRAVTNAQEDMDRLVGELRPFAPDLTICLDVMGSIATFVEAALIEAGFRVVHVPGIAVNRARDGFANREAKSDPKDARVIADYARTRPTLRPVEHDDETTIAIRLMIGRRRNLVEEQTRRIARLRRYLGSIHPELEIALDINGLGSAHLLTRYVTPTEIRRAGPKRILAHLQRLPHLHKREEMAHKVFEVAQRQHTIVPGEATFASLVRELAEEIILTREKLARLDKGLETLLARHPDAALIRTLPGMGAILTASFIAAAGSIERFKSAGAIAATAGLAPVMRQSGYSRVFRRTYGGDKDLKRVFFQSAFCAYAKGDPVCRAFYNRKRREGKRHTQAIIALARRRVNVLWTMLKSRQPFDPERAITS</sequence>
<keyword evidence="4" id="KW-1185">Reference proteome</keyword>
<dbReference type="EMBL" id="JARQXC010000037">
    <property type="protein sequence ID" value="MDL2334376.1"/>
    <property type="molecule type" value="Genomic_DNA"/>
</dbReference>
<organism evidence="3 4">
    <name type="scientific">Brucella inopinata</name>
    <dbReference type="NCBI Taxonomy" id="1218315"/>
    <lineage>
        <taxon>Bacteria</taxon>
        <taxon>Pseudomonadati</taxon>
        <taxon>Pseudomonadota</taxon>
        <taxon>Alphaproteobacteria</taxon>
        <taxon>Hyphomicrobiales</taxon>
        <taxon>Brucellaceae</taxon>
        <taxon>Brucella/Ochrobactrum group</taxon>
        <taxon>Brucella</taxon>
    </lineage>
</organism>
<dbReference type="Pfam" id="PF02371">
    <property type="entry name" value="Transposase_20"/>
    <property type="match status" value="1"/>
</dbReference>
<dbReference type="Pfam" id="PF01548">
    <property type="entry name" value="DEDD_Tnp_IS110"/>
    <property type="match status" value="1"/>
</dbReference>
<gene>
    <name evidence="3" type="ORF">P8A28_15845</name>
</gene>
<proteinExistence type="predicted"/>
<feature type="domain" description="Transposase IS116/IS110/IS902 C-terminal" evidence="2">
    <location>
        <begin position="267"/>
        <end position="351"/>
    </location>
</feature>
<protein>
    <submittedName>
        <fullName evidence="3">IS110 family transposase</fullName>
    </submittedName>
</protein>
<dbReference type="GO" id="GO:0004803">
    <property type="term" value="F:transposase activity"/>
    <property type="evidence" value="ECO:0007669"/>
    <property type="project" value="InterPro"/>
</dbReference>
<dbReference type="GO" id="GO:0006313">
    <property type="term" value="P:DNA transposition"/>
    <property type="evidence" value="ECO:0007669"/>
    <property type="project" value="InterPro"/>
</dbReference>
<reference evidence="3" key="1">
    <citation type="journal article" date="2023" name="Front. Microbiol.">
        <title>Isolation of Brucella inopinata from a White's tree frog (Litoria caerulea): pose exotic frogs a potential risk to human health?</title>
        <authorList>
            <person name="Scholz H.C."/>
            <person name="Heckers K.O."/>
            <person name="Appelt S."/>
            <person name="Geier-Doemling D."/>
            <person name="Schlegel P."/>
            <person name="Wattam A.R."/>
        </authorList>
    </citation>
    <scope>NUCLEOTIDE SEQUENCE</scope>
    <source>
        <strain evidence="3">FO700662</strain>
    </source>
</reference>
<evidence type="ECO:0000313" key="3">
    <source>
        <dbReference type="EMBL" id="MDL2334376.1"/>
    </source>
</evidence>
<dbReference type="AlphaFoldDB" id="A0AAW7B7V8"/>
<dbReference type="InterPro" id="IPR047650">
    <property type="entry name" value="Transpos_IS110"/>
</dbReference>
<name>A0AAW7B7V8_9HYPH</name>
<dbReference type="InterPro" id="IPR003346">
    <property type="entry name" value="Transposase_20"/>
</dbReference>
<evidence type="ECO:0000259" key="1">
    <source>
        <dbReference type="Pfam" id="PF01548"/>
    </source>
</evidence>